<organism evidence="1 2">
    <name type="scientific">Mariprofundus aestuarium</name>
    <dbReference type="NCBI Taxonomy" id="1921086"/>
    <lineage>
        <taxon>Bacteria</taxon>
        <taxon>Pseudomonadati</taxon>
        <taxon>Pseudomonadota</taxon>
        <taxon>Candidatius Mariprofundia</taxon>
        <taxon>Mariprofundales</taxon>
        <taxon>Mariprofundaceae</taxon>
        <taxon>Mariprofundus</taxon>
    </lineage>
</organism>
<dbReference type="OrthoDB" id="5290234at2"/>
<reference evidence="1 2" key="1">
    <citation type="submission" date="2016-12" db="EMBL/GenBank/DDBJ databases">
        <title>Isolation and genomic insights into novel planktonic Zetaproteobacteria from stratified waters of the Chesapeake Bay.</title>
        <authorList>
            <person name="McAllister S.M."/>
            <person name="Kato S."/>
            <person name="Chan C.S."/>
            <person name="Chiu B.K."/>
            <person name="Field E.K."/>
        </authorList>
    </citation>
    <scope>NUCLEOTIDE SEQUENCE [LARGE SCALE GENOMIC DNA]</scope>
    <source>
        <strain evidence="1 2">CP-5</strain>
    </source>
</reference>
<dbReference type="KEGG" id="maes:Ga0123461_1087"/>
<dbReference type="EMBL" id="CP018799">
    <property type="protein sequence ID" value="ATX79506.1"/>
    <property type="molecule type" value="Genomic_DNA"/>
</dbReference>
<sequence length="519" mass="58407">MSSSKQERISLSLDTELRLHPQRLNLGQAELLTDAITLPFDDIEGRLNQYAIHSGSVAERKKLCSSMKGFLGRLNANPMIPLSFRLKVLSRFEKELELFDGEMTAAILNAHKIAVDLVQKEARTDSSYYAPLIEMITNAIELALKMLKLTVAQYQATMVITTRQFFALAKLGLDVATSIDAESSPEQKRLIITIGKHELLRAMDFYRSSPEQQRLILKELEHHVSMLDAHFCPQHEKIEGLIGATCLISNINRPNIPPKLINNFQGGLPYDALALKVDSLIQRVTTAVERTNSLQQDHERQRVELQTEEAMRTTLVGGQGILDALLSKYEKEPRGAIEGVHLNLEWDCAKAFSKSSSNMDGSDQVIQNWNVVNISQNGACIERLDGDDHATCTGSMIGLDWVPALDRPRLGFVRWMKRQRGGDIRLGIHFFQQPVKLLRASIDIGSKEMSTKRLWPLLILPGTGILTAYFPETHIHCNMIFIIRSGDEDIHFKVMEVDEVGPNYSKCKIVRARVKGEEN</sequence>
<evidence type="ECO:0000313" key="2">
    <source>
        <dbReference type="Proteomes" id="UP000231701"/>
    </source>
</evidence>
<proteinExistence type="predicted"/>
<protein>
    <recommendedName>
        <fullName evidence="3">PilZ domain-containing protein</fullName>
    </recommendedName>
</protein>
<gene>
    <name evidence="1" type="ORF">Ga0123461_1087</name>
</gene>
<evidence type="ECO:0008006" key="3">
    <source>
        <dbReference type="Google" id="ProtNLM"/>
    </source>
</evidence>
<name>A0A2K8L5J9_MARES</name>
<dbReference type="RefSeq" id="WP_100277391.1">
    <property type="nucleotide sequence ID" value="NZ_CP018799.1"/>
</dbReference>
<accession>A0A2K8L5J9</accession>
<dbReference type="Proteomes" id="UP000231701">
    <property type="component" value="Chromosome"/>
</dbReference>
<dbReference type="AlphaFoldDB" id="A0A2K8L5J9"/>
<keyword evidence="2" id="KW-1185">Reference proteome</keyword>
<evidence type="ECO:0000313" key="1">
    <source>
        <dbReference type="EMBL" id="ATX79506.1"/>
    </source>
</evidence>